<evidence type="ECO:0000256" key="2">
    <source>
        <dbReference type="ARBA" id="ARBA00010617"/>
    </source>
</evidence>
<dbReference type="GO" id="GO:0020037">
    <property type="term" value="F:heme binding"/>
    <property type="evidence" value="ECO:0007669"/>
    <property type="project" value="InterPro"/>
</dbReference>
<evidence type="ECO:0000256" key="5">
    <source>
        <dbReference type="ARBA" id="ARBA00023002"/>
    </source>
</evidence>
<name>A0A2I0VQU5_9ASPA</name>
<dbReference type="AlphaFoldDB" id="A0A2I0VQU5"/>
<keyword evidence="6" id="KW-0408">Iron</keyword>
<organism evidence="9 10">
    <name type="scientific">Dendrobium catenatum</name>
    <dbReference type="NCBI Taxonomy" id="906689"/>
    <lineage>
        <taxon>Eukaryota</taxon>
        <taxon>Viridiplantae</taxon>
        <taxon>Streptophyta</taxon>
        <taxon>Embryophyta</taxon>
        <taxon>Tracheophyta</taxon>
        <taxon>Spermatophyta</taxon>
        <taxon>Magnoliopsida</taxon>
        <taxon>Liliopsida</taxon>
        <taxon>Asparagales</taxon>
        <taxon>Orchidaceae</taxon>
        <taxon>Epidendroideae</taxon>
        <taxon>Malaxideae</taxon>
        <taxon>Dendrobiinae</taxon>
        <taxon>Dendrobium</taxon>
    </lineage>
</organism>
<evidence type="ECO:0000313" key="9">
    <source>
        <dbReference type="EMBL" id="PKU65787.1"/>
    </source>
</evidence>
<proteinExistence type="inferred from homology"/>
<dbReference type="GO" id="GO:0005506">
    <property type="term" value="F:iron ion binding"/>
    <property type="evidence" value="ECO:0007669"/>
    <property type="project" value="InterPro"/>
</dbReference>
<reference evidence="9 10" key="1">
    <citation type="journal article" date="2016" name="Sci. Rep.">
        <title>The Dendrobium catenatum Lindl. genome sequence provides insights into polysaccharide synthase, floral development and adaptive evolution.</title>
        <authorList>
            <person name="Zhang G.Q."/>
            <person name="Xu Q."/>
            <person name="Bian C."/>
            <person name="Tsai W.C."/>
            <person name="Yeh C.M."/>
            <person name="Liu K.W."/>
            <person name="Yoshida K."/>
            <person name="Zhang L.S."/>
            <person name="Chang S.B."/>
            <person name="Chen F."/>
            <person name="Shi Y."/>
            <person name="Su Y.Y."/>
            <person name="Zhang Y.Q."/>
            <person name="Chen L.J."/>
            <person name="Yin Y."/>
            <person name="Lin M."/>
            <person name="Huang H."/>
            <person name="Deng H."/>
            <person name="Wang Z.W."/>
            <person name="Zhu S.L."/>
            <person name="Zhao X."/>
            <person name="Deng C."/>
            <person name="Niu S.C."/>
            <person name="Huang J."/>
            <person name="Wang M."/>
            <person name="Liu G.H."/>
            <person name="Yang H.J."/>
            <person name="Xiao X.J."/>
            <person name="Hsiao Y.Y."/>
            <person name="Wu W.L."/>
            <person name="Chen Y.Y."/>
            <person name="Mitsuda N."/>
            <person name="Ohme-Takagi M."/>
            <person name="Luo Y.B."/>
            <person name="Van de Peer Y."/>
            <person name="Liu Z.J."/>
        </authorList>
    </citation>
    <scope>NUCLEOTIDE SEQUENCE [LARGE SCALE GENOMIC DNA]</scope>
    <source>
        <tissue evidence="9">The whole plant</tissue>
    </source>
</reference>
<reference evidence="9 10" key="2">
    <citation type="journal article" date="2017" name="Nature">
        <title>The Apostasia genome and the evolution of orchids.</title>
        <authorList>
            <person name="Zhang G.Q."/>
            <person name="Liu K.W."/>
            <person name="Li Z."/>
            <person name="Lohaus R."/>
            <person name="Hsiao Y.Y."/>
            <person name="Niu S.C."/>
            <person name="Wang J.Y."/>
            <person name="Lin Y.C."/>
            <person name="Xu Q."/>
            <person name="Chen L.J."/>
            <person name="Yoshida K."/>
            <person name="Fujiwara S."/>
            <person name="Wang Z.W."/>
            <person name="Zhang Y.Q."/>
            <person name="Mitsuda N."/>
            <person name="Wang M."/>
            <person name="Liu G.H."/>
            <person name="Pecoraro L."/>
            <person name="Huang H.X."/>
            <person name="Xiao X.J."/>
            <person name="Lin M."/>
            <person name="Wu X.Y."/>
            <person name="Wu W.L."/>
            <person name="Chen Y.Y."/>
            <person name="Chang S.B."/>
            <person name="Sakamoto S."/>
            <person name="Ohme-Takagi M."/>
            <person name="Yagi M."/>
            <person name="Zeng S.J."/>
            <person name="Shen C.Y."/>
            <person name="Yeh C.M."/>
            <person name="Luo Y.B."/>
            <person name="Tsai W.C."/>
            <person name="Van de Peer Y."/>
            <person name="Liu Z.J."/>
        </authorList>
    </citation>
    <scope>NUCLEOTIDE SEQUENCE [LARGE SCALE GENOMIC DNA]</scope>
    <source>
        <tissue evidence="9">The whole plant</tissue>
    </source>
</reference>
<evidence type="ECO:0000256" key="4">
    <source>
        <dbReference type="ARBA" id="ARBA00022723"/>
    </source>
</evidence>
<keyword evidence="3" id="KW-0349">Heme</keyword>
<comment type="similarity">
    <text evidence="2">Belongs to the cytochrome P450 family.</text>
</comment>
<dbReference type="EMBL" id="KZ503307">
    <property type="protein sequence ID" value="PKU65787.1"/>
    <property type="molecule type" value="Genomic_DNA"/>
</dbReference>
<keyword evidence="8" id="KW-0732">Signal</keyword>
<protein>
    <submittedName>
        <fullName evidence="9">Cytochrome P450 71B9</fullName>
    </submittedName>
</protein>
<dbReference type="GO" id="GO:0004497">
    <property type="term" value="F:monooxygenase activity"/>
    <property type="evidence" value="ECO:0007669"/>
    <property type="project" value="UniProtKB-KW"/>
</dbReference>
<dbReference type="Proteomes" id="UP000233837">
    <property type="component" value="Unassembled WGS sequence"/>
</dbReference>
<evidence type="ECO:0000256" key="6">
    <source>
        <dbReference type="ARBA" id="ARBA00023004"/>
    </source>
</evidence>
<evidence type="ECO:0000313" key="10">
    <source>
        <dbReference type="Proteomes" id="UP000233837"/>
    </source>
</evidence>
<keyword evidence="7" id="KW-0503">Monooxygenase</keyword>
<keyword evidence="4" id="KW-0479">Metal-binding</keyword>
<dbReference type="SUPFAM" id="SSF48264">
    <property type="entry name" value="Cytochrome P450"/>
    <property type="match status" value="1"/>
</dbReference>
<evidence type="ECO:0000256" key="1">
    <source>
        <dbReference type="ARBA" id="ARBA00001971"/>
    </source>
</evidence>
<evidence type="ECO:0000256" key="8">
    <source>
        <dbReference type="SAM" id="SignalP"/>
    </source>
</evidence>
<dbReference type="InterPro" id="IPR036396">
    <property type="entry name" value="Cyt_P450_sf"/>
</dbReference>
<dbReference type="PANTHER" id="PTHR47955">
    <property type="entry name" value="CYTOCHROME P450 FAMILY 71 PROTEIN"/>
    <property type="match status" value="1"/>
</dbReference>
<feature type="chain" id="PRO_5014120964" evidence="8">
    <location>
        <begin position="22"/>
        <end position="140"/>
    </location>
</feature>
<comment type="cofactor">
    <cofactor evidence="1">
        <name>heme</name>
        <dbReference type="ChEBI" id="CHEBI:30413"/>
    </cofactor>
</comment>
<dbReference type="Gene3D" id="1.10.630.10">
    <property type="entry name" value="Cytochrome P450"/>
    <property type="match status" value="1"/>
</dbReference>
<evidence type="ECO:0000256" key="7">
    <source>
        <dbReference type="ARBA" id="ARBA00023033"/>
    </source>
</evidence>
<accession>A0A2I0VQU5</accession>
<gene>
    <name evidence="9" type="primary">CYP71B9</name>
    <name evidence="9" type="ORF">MA16_Dca026862</name>
</gene>
<keyword evidence="5" id="KW-0560">Oxidoreductase</keyword>
<sequence length="140" mass="16528">MTPLWILFILFLLFIIHLRRRKRTLNPRRRLPPGQPPLPFIGNLHELLGDLPHITLRNLSHNRPFFATTDRFSYGGLDIAFSPYNDHWRRIRRFVNAEIFSAARVQQSMCCPSELHCYFLRQSHRCLVLVSSIKTFLSLS</sequence>
<dbReference type="GO" id="GO:0016705">
    <property type="term" value="F:oxidoreductase activity, acting on paired donors, with incorporation or reduction of molecular oxygen"/>
    <property type="evidence" value="ECO:0007669"/>
    <property type="project" value="InterPro"/>
</dbReference>
<feature type="signal peptide" evidence="8">
    <location>
        <begin position="1"/>
        <end position="21"/>
    </location>
</feature>
<keyword evidence="10" id="KW-1185">Reference proteome</keyword>
<dbReference type="PANTHER" id="PTHR47955:SF19">
    <property type="entry name" value="CYTOCHROME P450 71A9-LIKE ISOFORM X1"/>
    <property type="match status" value="1"/>
</dbReference>
<evidence type="ECO:0000256" key="3">
    <source>
        <dbReference type="ARBA" id="ARBA00022617"/>
    </source>
</evidence>